<reference evidence="2" key="2">
    <citation type="submission" date="2022-01" db="EMBL/GenBank/DDBJ databases">
        <title>Collection of gut derived symbiotic bacterial strains cultured from healthy donors.</title>
        <authorList>
            <person name="Lin H."/>
            <person name="Kohout C."/>
            <person name="Waligurski E."/>
            <person name="Pamer E.G."/>
        </authorList>
    </citation>
    <scope>NUCLEOTIDE SEQUENCE</scope>
    <source>
        <strain evidence="2">DFI.1.149</strain>
    </source>
</reference>
<dbReference type="InterPro" id="IPR025348">
    <property type="entry name" value="DUF4252"/>
</dbReference>
<evidence type="ECO:0000313" key="2">
    <source>
        <dbReference type="EMBL" id="MCG4959497.1"/>
    </source>
</evidence>
<dbReference type="EMBL" id="QRYW01000019">
    <property type="protein sequence ID" value="RGV26322.1"/>
    <property type="molecule type" value="Genomic_DNA"/>
</dbReference>
<proteinExistence type="predicted"/>
<dbReference type="AlphaFoldDB" id="A0A1Y3ZY42"/>
<evidence type="ECO:0000313" key="3">
    <source>
        <dbReference type="EMBL" id="MDB9225005.1"/>
    </source>
</evidence>
<evidence type="ECO:0000256" key="1">
    <source>
        <dbReference type="SAM" id="SignalP"/>
    </source>
</evidence>
<dbReference type="Proteomes" id="UP000283426">
    <property type="component" value="Unassembled WGS sequence"/>
</dbReference>
<accession>A0A1Y3ZY42</accession>
<reference evidence="7 8" key="1">
    <citation type="submission" date="2018-08" db="EMBL/GenBank/DDBJ databases">
        <title>A genome reference for cultivated species of the human gut microbiota.</title>
        <authorList>
            <person name="Zou Y."/>
            <person name="Xue W."/>
            <person name="Luo G."/>
        </authorList>
    </citation>
    <scope>NUCLEOTIDE SEQUENCE [LARGE SCALE GENOMIC DNA]</scope>
    <source>
        <strain evidence="5 7">AF14-6AC</strain>
        <strain evidence="4 8">AF16-14</strain>
        <strain evidence="6 9">OF03-11</strain>
    </source>
</reference>
<dbReference type="Proteomes" id="UP001212263">
    <property type="component" value="Unassembled WGS sequence"/>
</dbReference>
<reference evidence="3" key="3">
    <citation type="submission" date="2023-01" db="EMBL/GenBank/DDBJ databases">
        <title>Human gut microbiome strain richness.</title>
        <authorList>
            <person name="Chen-Liaw A."/>
        </authorList>
    </citation>
    <scope>NUCLEOTIDE SEQUENCE</scope>
    <source>
        <strain evidence="3">RTP21484st1_B7_RTP21484_190118</strain>
    </source>
</reference>
<dbReference type="EMBL" id="QRYC01000006">
    <property type="protein sequence ID" value="RGU57180.1"/>
    <property type="molecule type" value="Genomic_DNA"/>
</dbReference>
<dbReference type="EMBL" id="QSCO01000014">
    <property type="protein sequence ID" value="RGY06099.1"/>
    <property type="molecule type" value="Genomic_DNA"/>
</dbReference>
<name>A0A1Y3ZY42_9BACT</name>
<comment type="caution">
    <text evidence="4">The sequence shown here is derived from an EMBL/GenBank/DDBJ whole genome shotgun (WGS) entry which is preliminary data.</text>
</comment>
<evidence type="ECO:0000313" key="4">
    <source>
        <dbReference type="EMBL" id="RGU57180.1"/>
    </source>
</evidence>
<dbReference type="EMBL" id="JAKNDN010000010">
    <property type="protein sequence ID" value="MCG4959497.1"/>
    <property type="molecule type" value="Genomic_DNA"/>
</dbReference>
<dbReference type="Pfam" id="PF14060">
    <property type="entry name" value="DUF4252"/>
    <property type="match status" value="1"/>
</dbReference>
<dbReference type="Proteomes" id="UP000284243">
    <property type="component" value="Unassembled WGS sequence"/>
</dbReference>
<keyword evidence="1" id="KW-0732">Signal</keyword>
<sequence>MKKWICIGLFLIGTCSVQAQDLVSDFLAKTKENKVFTQVNISSRMFQMISEITDAETESIIRNLTGMKMLTTEQETDRYFQEVRTMLQKRKPEYEELMSILEEGEQVWMYVREKNKEIVELVILVGGKEEFMLMSFCGVIDLKKISRLAKAVNVEGMEYLGKVKK</sequence>
<evidence type="ECO:0000313" key="6">
    <source>
        <dbReference type="EMBL" id="RGY06099.1"/>
    </source>
</evidence>
<organism evidence="4 8">
    <name type="scientific">Odoribacter splanchnicus</name>
    <dbReference type="NCBI Taxonomy" id="28118"/>
    <lineage>
        <taxon>Bacteria</taxon>
        <taxon>Pseudomonadati</taxon>
        <taxon>Bacteroidota</taxon>
        <taxon>Bacteroidia</taxon>
        <taxon>Bacteroidales</taxon>
        <taxon>Odoribacteraceae</taxon>
        <taxon>Odoribacter</taxon>
    </lineage>
</organism>
<feature type="chain" id="PRO_5042691670" evidence="1">
    <location>
        <begin position="20"/>
        <end position="165"/>
    </location>
</feature>
<dbReference type="GeneID" id="61273481"/>
<gene>
    <name evidence="5" type="ORF">DWW24_10060</name>
    <name evidence="4" type="ORF">DWW57_06395</name>
    <name evidence="6" type="ORF">DXA53_11075</name>
    <name evidence="2" type="ORF">L0P03_06475</name>
    <name evidence="3" type="ORF">PN645_18680</name>
</gene>
<dbReference type="EMBL" id="JAQMRD010000038">
    <property type="protein sequence ID" value="MDB9225005.1"/>
    <property type="molecule type" value="Genomic_DNA"/>
</dbReference>
<feature type="signal peptide" evidence="1">
    <location>
        <begin position="1"/>
        <end position="19"/>
    </location>
</feature>
<evidence type="ECO:0000313" key="7">
    <source>
        <dbReference type="Proteomes" id="UP000283426"/>
    </source>
</evidence>
<dbReference type="Proteomes" id="UP001199750">
    <property type="component" value="Unassembled WGS sequence"/>
</dbReference>
<evidence type="ECO:0000313" key="8">
    <source>
        <dbReference type="Proteomes" id="UP000284243"/>
    </source>
</evidence>
<dbReference type="OMA" id="KFMVREE"/>
<evidence type="ECO:0000313" key="9">
    <source>
        <dbReference type="Proteomes" id="UP000284434"/>
    </source>
</evidence>
<protein>
    <submittedName>
        <fullName evidence="4">DUF4252 domain-containing protein</fullName>
    </submittedName>
</protein>
<dbReference type="Proteomes" id="UP000284434">
    <property type="component" value="Unassembled WGS sequence"/>
</dbReference>
<evidence type="ECO:0000313" key="5">
    <source>
        <dbReference type="EMBL" id="RGV26322.1"/>
    </source>
</evidence>
<dbReference type="RefSeq" id="WP_013610576.1">
    <property type="nucleotide sequence ID" value="NZ_BAABYK010000001.1"/>
</dbReference>